<gene>
    <name evidence="2" type="ORF">KDL28_33685</name>
</gene>
<reference evidence="2" key="1">
    <citation type="submission" date="2021-04" db="EMBL/GenBank/DDBJ databases">
        <title>Pseudonocardia sp. nov., isolated from sandy soil of mangrove forest.</title>
        <authorList>
            <person name="Zan Z."/>
            <person name="Huang R."/>
            <person name="Liu W."/>
        </authorList>
    </citation>
    <scope>NUCLEOTIDE SEQUENCE</scope>
    <source>
        <strain evidence="2">S2-4</strain>
    </source>
</reference>
<name>A0ABT1AAP9_9PSEU</name>
<evidence type="ECO:0000313" key="3">
    <source>
        <dbReference type="Proteomes" id="UP001165283"/>
    </source>
</evidence>
<proteinExistence type="predicted"/>
<sequence>MWAFLSARLRMWLILAVGAPLLGWLLGKVGDAIEKRRGPTTLTRVLQKGRDWLASRARGPLSARRAAETAGPRDPGVPAR</sequence>
<accession>A0ABT1AAP9</accession>
<dbReference type="RefSeq" id="WP_252445238.1">
    <property type="nucleotide sequence ID" value="NZ_JAGSOV010000075.1"/>
</dbReference>
<dbReference type="EMBL" id="JAGSOV010000075">
    <property type="protein sequence ID" value="MCO1660021.1"/>
    <property type="molecule type" value="Genomic_DNA"/>
</dbReference>
<evidence type="ECO:0008006" key="4">
    <source>
        <dbReference type="Google" id="ProtNLM"/>
    </source>
</evidence>
<evidence type="ECO:0000256" key="1">
    <source>
        <dbReference type="SAM" id="MobiDB-lite"/>
    </source>
</evidence>
<feature type="region of interest" description="Disordered" evidence="1">
    <location>
        <begin position="56"/>
        <end position="80"/>
    </location>
</feature>
<keyword evidence="3" id="KW-1185">Reference proteome</keyword>
<evidence type="ECO:0000313" key="2">
    <source>
        <dbReference type="EMBL" id="MCO1660021.1"/>
    </source>
</evidence>
<organism evidence="2 3">
    <name type="scientific">Pseudonocardia humida</name>
    <dbReference type="NCBI Taxonomy" id="2800819"/>
    <lineage>
        <taxon>Bacteria</taxon>
        <taxon>Bacillati</taxon>
        <taxon>Actinomycetota</taxon>
        <taxon>Actinomycetes</taxon>
        <taxon>Pseudonocardiales</taxon>
        <taxon>Pseudonocardiaceae</taxon>
        <taxon>Pseudonocardia</taxon>
    </lineage>
</organism>
<comment type="caution">
    <text evidence="2">The sequence shown here is derived from an EMBL/GenBank/DDBJ whole genome shotgun (WGS) entry which is preliminary data.</text>
</comment>
<protein>
    <recommendedName>
        <fullName evidence="4">YtxH domain-containing protein</fullName>
    </recommendedName>
</protein>
<dbReference type="Proteomes" id="UP001165283">
    <property type="component" value="Unassembled WGS sequence"/>
</dbReference>